<reference evidence="1" key="1">
    <citation type="submission" date="2014-11" db="EMBL/GenBank/DDBJ databases">
        <authorList>
            <person name="Amaro Gonzalez C."/>
        </authorList>
    </citation>
    <scope>NUCLEOTIDE SEQUENCE</scope>
</reference>
<organism evidence="1">
    <name type="scientific">Anguilla anguilla</name>
    <name type="common">European freshwater eel</name>
    <name type="synonym">Muraena anguilla</name>
    <dbReference type="NCBI Taxonomy" id="7936"/>
    <lineage>
        <taxon>Eukaryota</taxon>
        <taxon>Metazoa</taxon>
        <taxon>Chordata</taxon>
        <taxon>Craniata</taxon>
        <taxon>Vertebrata</taxon>
        <taxon>Euteleostomi</taxon>
        <taxon>Actinopterygii</taxon>
        <taxon>Neopterygii</taxon>
        <taxon>Teleostei</taxon>
        <taxon>Anguilliformes</taxon>
        <taxon>Anguillidae</taxon>
        <taxon>Anguilla</taxon>
    </lineage>
</organism>
<name>A0A0E9P730_ANGAN</name>
<evidence type="ECO:0000313" key="1">
    <source>
        <dbReference type="EMBL" id="JAH00319.1"/>
    </source>
</evidence>
<reference evidence="1" key="2">
    <citation type="journal article" date="2015" name="Fish Shellfish Immunol.">
        <title>Early steps in the European eel (Anguilla anguilla)-Vibrio vulnificus interaction in the gills: Role of the RtxA13 toxin.</title>
        <authorList>
            <person name="Callol A."/>
            <person name="Pajuelo D."/>
            <person name="Ebbesson L."/>
            <person name="Teles M."/>
            <person name="MacKenzie S."/>
            <person name="Amaro C."/>
        </authorList>
    </citation>
    <scope>NUCLEOTIDE SEQUENCE</scope>
</reference>
<dbReference type="AlphaFoldDB" id="A0A0E9P730"/>
<sequence length="39" mass="4720">MNLIEMSKILFFLFAVNRSFQIFNLTVTFCKIKSNFINW</sequence>
<proteinExistence type="predicted"/>
<protein>
    <submittedName>
        <fullName evidence="1">Uncharacterized protein</fullName>
    </submittedName>
</protein>
<accession>A0A0E9P730</accession>
<dbReference type="EMBL" id="GBXM01108258">
    <property type="protein sequence ID" value="JAH00319.1"/>
    <property type="molecule type" value="Transcribed_RNA"/>
</dbReference>